<comment type="subcellular location">
    <subcellularLocation>
        <location evidence="1 14">Cell membrane</location>
        <topology evidence="1 14">Multi-pass membrane protein</topology>
    </subcellularLocation>
</comment>
<dbReference type="PANTHER" id="PTHR43448:SF7">
    <property type="entry name" value="4-HYDROXYBENZOATE SOLANESYLTRANSFERASE"/>
    <property type="match status" value="1"/>
</dbReference>
<evidence type="ECO:0000256" key="14">
    <source>
        <dbReference type="HAMAP-Rule" id="MF_00154"/>
    </source>
</evidence>
<sequence>MVKLTKAISYTTTIRDYIALTKPGIVLLVLITTLTGMYFAKRGIPNLDLVLWTLVGTGLASGGSAVLNQVFEKDIDAIMSRTSNRPIPLGAVPPSHALVFGITLIVIALLVMFYFTNPLATFFTALAAFWYSVVYTLMLKRKTPLATEIGGVSGALPPVIGYTAVSNSLSVEPLLLFLIMFVWQPPHFWVLAIKYLEDYKKANVPALPVVAGIHQTKLKTLLYTASLLPISLLPSVYGMAGKLYFFCALILSLVYIAVTIYAFFFRKEKYMLVFFYSIIYLALLFSLMVFDMVR</sequence>
<feature type="transmembrane region" description="Helical" evidence="14">
    <location>
        <begin position="119"/>
        <end position="138"/>
    </location>
</feature>
<evidence type="ECO:0000256" key="13">
    <source>
        <dbReference type="ARBA" id="ARBA00047690"/>
    </source>
</evidence>
<keyword evidence="5 14" id="KW-0808">Transferase</keyword>
<evidence type="ECO:0000256" key="2">
    <source>
        <dbReference type="ARBA" id="ARBA00004919"/>
    </source>
</evidence>
<reference evidence="15 16" key="1">
    <citation type="submission" date="2016-11" db="EMBL/GenBank/DDBJ databases">
        <authorList>
            <person name="Jaros S."/>
            <person name="Januszkiewicz K."/>
            <person name="Wedrychowicz H."/>
        </authorList>
    </citation>
    <scope>NUCLEOTIDE SEQUENCE [LARGE SCALE GENOMIC DNA]</scope>
    <source>
        <strain evidence="15 16">DSM 19557</strain>
    </source>
</reference>
<gene>
    <name evidence="14" type="primary">ctaB</name>
    <name evidence="15" type="ORF">SAMN05444391_0854</name>
</gene>
<evidence type="ECO:0000313" key="16">
    <source>
        <dbReference type="Proteomes" id="UP000189810"/>
    </source>
</evidence>
<dbReference type="AlphaFoldDB" id="A0A1M6S274"/>
<accession>A0A1M6S274</accession>
<comment type="pathway">
    <text evidence="2 14">Porphyrin-containing compound metabolism; heme O biosynthesis; heme O from protoheme: step 1/1.</text>
</comment>
<feature type="transmembrane region" description="Helical" evidence="14">
    <location>
        <begin position="220"/>
        <end position="237"/>
    </location>
</feature>
<evidence type="ECO:0000256" key="7">
    <source>
        <dbReference type="ARBA" id="ARBA00022989"/>
    </source>
</evidence>
<evidence type="ECO:0000256" key="6">
    <source>
        <dbReference type="ARBA" id="ARBA00022692"/>
    </source>
</evidence>
<organism evidence="15 16">
    <name type="scientific">Thermocrinis minervae</name>
    <dbReference type="NCBI Taxonomy" id="381751"/>
    <lineage>
        <taxon>Bacteria</taxon>
        <taxon>Pseudomonadati</taxon>
        <taxon>Aquificota</taxon>
        <taxon>Aquificia</taxon>
        <taxon>Aquificales</taxon>
        <taxon>Aquificaceae</taxon>
        <taxon>Thermocrinis</taxon>
    </lineage>
</organism>
<evidence type="ECO:0000256" key="5">
    <source>
        <dbReference type="ARBA" id="ARBA00022679"/>
    </source>
</evidence>
<keyword evidence="6 14" id="KW-0812">Transmembrane</keyword>
<comment type="catalytic activity">
    <reaction evidence="13 14">
        <text>heme b + (2E,6E)-farnesyl diphosphate + H2O = Fe(II)-heme o + diphosphate</text>
        <dbReference type="Rhea" id="RHEA:28070"/>
        <dbReference type="ChEBI" id="CHEBI:15377"/>
        <dbReference type="ChEBI" id="CHEBI:33019"/>
        <dbReference type="ChEBI" id="CHEBI:60344"/>
        <dbReference type="ChEBI" id="CHEBI:60530"/>
        <dbReference type="ChEBI" id="CHEBI:175763"/>
        <dbReference type="EC" id="2.5.1.141"/>
    </reaction>
</comment>
<dbReference type="PANTHER" id="PTHR43448">
    <property type="entry name" value="PROTOHEME IX FARNESYLTRANSFERASE, MITOCHONDRIAL"/>
    <property type="match status" value="1"/>
</dbReference>
<dbReference type="FunFam" id="1.10.357.140:FF:000001">
    <property type="entry name" value="Protoheme IX farnesyltransferase"/>
    <property type="match status" value="1"/>
</dbReference>
<keyword evidence="9 14" id="KW-0472">Membrane</keyword>
<evidence type="ECO:0000313" key="15">
    <source>
        <dbReference type="EMBL" id="SHK38952.1"/>
    </source>
</evidence>
<keyword evidence="4 14" id="KW-1003">Cell membrane</keyword>
<evidence type="ECO:0000256" key="9">
    <source>
        <dbReference type="ARBA" id="ARBA00023136"/>
    </source>
</evidence>
<evidence type="ECO:0000256" key="4">
    <source>
        <dbReference type="ARBA" id="ARBA00022475"/>
    </source>
</evidence>
<dbReference type="NCBIfam" id="NF003349">
    <property type="entry name" value="PRK04375.1-2"/>
    <property type="match status" value="1"/>
</dbReference>
<dbReference type="GO" id="GO:0048034">
    <property type="term" value="P:heme O biosynthetic process"/>
    <property type="evidence" value="ECO:0007669"/>
    <property type="project" value="UniProtKB-UniRule"/>
</dbReference>
<feature type="transmembrane region" description="Helical" evidence="14">
    <location>
        <begin position="51"/>
        <end position="71"/>
    </location>
</feature>
<dbReference type="UniPathway" id="UPA00834">
    <property type="reaction ID" value="UER00712"/>
</dbReference>
<dbReference type="OrthoDB" id="9814417at2"/>
<dbReference type="GO" id="GO:0005886">
    <property type="term" value="C:plasma membrane"/>
    <property type="evidence" value="ECO:0007669"/>
    <property type="project" value="UniProtKB-SubCell"/>
</dbReference>
<comment type="miscellaneous">
    <text evidence="14">Carbon 2 of the heme B porphyrin ring is defined according to the Fischer nomenclature.</text>
</comment>
<evidence type="ECO:0000256" key="10">
    <source>
        <dbReference type="ARBA" id="ARBA00030253"/>
    </source>
</evidence>
<dbReference type="EMBL" id="LT670846">
    <property type="protein sequence ID" value="SHK38952.1"/>
    <property type="molecule type" value="Genomic_DNA"/>
</dbReference>
<evidence type="ECO:0000256" key="3">
    <source>
        <dbReference type="ARBA" id="ARBA00012292"/>
    </source>
</evidence>
<dbReference type="InterPro" id="IPR044878">
    <property type="entry name" value="UbiA_sf"/>
</dbReference>
<feature type="transmembrane region" description="Helical" evidence="14">
    <location>
        <begin position="20"/>
        <end position="39"/>
    </location>
</feature>
<evidence type="ECO:0000256" key="11">
    <source>
        <dbReference type="ARBA" id="ARBA00040810"/>
    </source>
</evidence>
<keyword evidence="7 14" id="KW-1133">Transmembrane helix</keyword>
<dbReference type="InterPro" id="IPR030470">
    <property type="entry name" value="UbiA_prenylTrfase_CS"/>
</dbReference>
<dbReference type="GO" id="GO:0008495">
    <property type="term" value="F:protoheme IX farnesyltransferase activity"/>
    <property type="evidence" value="ECO:0007669"/>
    <property type="project" value="UniProtKB-UniRule"/>
</dbReference>
<feature type="transmembrane region" description="Helical" evidence="14">
    <location>
        <begin position="243"/>
        <end position="264"/>
    </location>
</feature>
<dbReference type="Proteomes" id="UP000189810">
    <property type="component" value="Chromosome I"/>
</dbReference>
<dbReference type="STRING" id="381751.SAMN05444391_0854"/>
<protein>
    <recommendedName>
        <fullName evidence="11 14">Protoheme IX farnesyltransferase</fullName>
        <ecNumber evidence="3 14">2.5.1.141</ecNumber>
    </recommendedName>
    <alternativeName>
        <fullName evidence="12 14">Heme B farnesyltransferase</fullName>
    </alternativeName>
    <alternativeName>
        <fullName evidence="10 14">Heme O synthase</fullName>
    </alternativeName>
</protein>
<dbReference type="Pfam" id="PF01040">
    <property type="entry name" value="UbiA"/>
    <property type="match status" value="1"/>
</dbReference>
<dbReference type="NCBIfam" id="TIGR01473">
    <property type="entry name" value="cyoE_ctaB"/>
    <property type="match status" value="1"/>
</dbReference>
<keyword evidence="16" id="KW-1185">Reference proteome</keyword>
<dbReference type="CDD" id="cd13957">
    <property type="entry name" value="PT_UbiA_Cox10"/>
    <property type="match status" value="1"/>
</dbReference>
<dbReference type="InterPro" id="IPR000537">
    <property type="entry name" value="UbiA_prenyltransferase"/>
</dbReference>
<dbReference type="InterPro" id="IPR006369">
    <property type="entry name" value="Protohaem_IX_farnesylTrfase"/>
</dbReference>
<evidence type="ECO:0000256" key="8">
    <source>
        <dbReference type="ARBA" id="ARBA00023133"/>
    </source>
</evidence>
<name>A0A1M6S274_9AQUI</name>
<evidence type="ECO:0000256" key="1">
    <source>
        <dbReference type="ARBA" id="ARBA00004651"/>
    </source>
</evidence>
<feature type="transmembrane region" description="Helical" evidence="14">
    <location>
        <begin position="92"/>
        <end position="113"/>
    </location>
</feature>
<keyword evidence="8 14" id="KW-0350">Heme biosynthesis</keyword>
<proteinExistence type="inferred from homology"/>
<dbReference type="RefSeq" id="WP_079653991.1">
    <property type="nucleotide sequence ID" value="NZ_LT670846.1"/>
</dbReference>
<dbReference type="EC" id="2.5.1.141" evidence="3 14"/>
<feature type="transmembrane region" description="Helical" evidence="14">
    <location>
        <begin position="145"/>
        <end position="162"/>
    </location>
</feature>
<feature type="transmembrane region" description="Helical" evidence="14">
    <location>
        <begin position="174"/>
        <end position="193"/>
    </location>
</feature>
<comment type="function">
    <text evidence="14">Converts heme B (protoheme IX) to heme O by substitution of the vinyl group on carbon 2 of heme B porphyrin ring with a hydroxyethyl farnesyl side group.</text>
</comment>
<feature type="transmembrane region" description="Helical" evidence="14">
    <location>
        <begin position="271"/>
        <end position="290"/>
    </location>
</feature>
<dbReference type="HAMAP" id="MF_00154">
    <property type="entry name" value="CyoE_CtaB"/>
    <property type="match status" value="1"/>
</dbReference>
<dbReference type="Gene3D" id="1.10.357.140">
    <property type="entry name" value="UbiA prenyltransferase"/>
    <property type="match status" value="1"/>
</dbReference>
<dbReference type="PROSITE" id="PS00943">
    <property type="entry name" value="UBIA"/>
    <property type="match status" value="1"/>
</dbReference>
<comment type="similarity">
    <text evidence="14">Belongs to the UbiA prenyltransferase family. Protoheme IX farnesyltransferase subfamily.</text>
</comment>
<evidence type="ECO:0000256" key="12">
    <source>
        <dbReference type="ARBA" id="ARBA00042475"/>
    </source>
</evidence>